<feature type="region of interest" description="Disordered" evidence="1">
    <location>
        <begin position="127"/>
        <end position="146"/>
    </location>
</feature>
<dbReference type="Gene3D" id="3.30.1380.10">
    <property type="match status" value="1"/>
</dbReference>
<proteinExistence type="predicted"/>
<reference evidence="3" key="1">
    <citation type="submission" date="2008-01" db="EMBL/GenBank/DDBJ databases">
        <title>Complete sequence of chromosome of Caulobacter sp. K31.</title>
        <authorList>
            <consortium name="US DOE Joint Genome Institute"/>
            <person name="Copeland A."/>
            <person name="Lucas S."/>
            <person name="Lapidus A."/>
            <person name="Barry K."/>
            <person name="Glavina del Rio T."/>
            <person name="Dalin E."/>
            <person name="Tice H."/>
            <person name="Pitluck S."/>
            <person name="Bruce D."/>
            <person name="Goodwin L."/>
            <person name="Thompson L.S."/>
            <person name="Brettin T."/>
            <person name="Detter J.C."/>
            <person name="Han C."/>
            <person name="Schmutz J."/>
            <person name="Larimer F."/>
            <person name="Land M."/>
            <person name="Hauser L."/>
            <person name="Kyrpides N."/>
            <person name="Kim E."/>
            <person name="Stephens C."/>
            <person name="Richardson P."/>
        </authorList>
    </citation>
    <scope>NUCLEOTIDE SEQUENCE [LARGE SCALE GENOMIC DNA]</scope>
    <source>
        <strain evidence="3">K31</strain>
    </source>
</reference>
<evidence type="ECO:0000259" key="2">
    <source>
        <dbReference type="Pfam" id="PF08291"/>
    </source>
</evidence>
<evidence type="ECO:0000313" key="3">
    <source>
        <dbReference type="EMBL" id="ABZ71608.1"/>
    </source>
</evidence>
<dbReference type="HOGENOM" id="CLU_124897_0_1_5"/>
<protein>
    <submittedName>
        <fullName evidence="3">Peptidase M15A</fullName>
    </submittedName>
</protein>
<dbReference type="Pfam" id="PF08291">
    <property type="entry name" value="Peptidase_M15_3"/>
    <property type="match status" value="1"/>
</dbReference>
<organism evidence="3">
    <name type="scientific">Caulobacter sp. (strain K31)</name>
    <dbReference type="NCBI Taxonomy" id="366602"/>
    <lineage>
        <taxon>Bacteria</taxon>
        <taxon>Pseudomonadati</taxon>
        <taxon>Pseudomonadota</taxon>
        <taxon>Alphaproteobacteria</taxon>
        <taxon>Caulobacterales</taxon>
        <taxon>Caulobacteraceae</taxon>
        <taxon>Caulobacter</taxon>
    </lineage>
</organism>
<dbReference type="EMBL" id="CP000927">
    <property type="protein sequence ID" value="ABZ71608.1"/>
    <property type="molecule type" value="Genomic_DNA"/>
</dbReference>
<dbReference type="InterPro" id="IPR013230">
    <property type="entry name" value="Peptidase_M15A_C"/>
</dbReference>
<accession>B0SWI0</accession>
<dbReference type="eggNOG" id="COG3108">
    <property type="taxonomic scope" value="Bacteria"/>
</dbReference>
<gene>
    <name evidence="3" type="ordered locus">Caul_2481</name>
</gene>
<name>B0SWI0_CAUSK</name>
<dbReference type="OrthoDB" id="7171572at2"/>
<dbReference type="SUPFAM" id="SSF55166">
    <property type="entry name" value="Hedgehog/DD-peptidase"/>
    <property type="match status" value="1"/>
</dbReference>
<evidence type="ECO:0000256" key="1">
    <source>
        <dbReference type="SAM" id="MobiDB-lite"/>
    </source>
</evidence>
<dbReference type="KEGG" id="cak:Caul_2481"/>
<feature type="domain" description="Peptidase M15A C-terminal" evidence="2">
    <location>
        <begin position="5"/>
        <end position="119"/>
    </location>
</feature>
<dbReference type="InterPro" id="IPR009045">
    <property type="entry name" value="Zn_M74/Hedgehog-like"/>
</dbReference>
<sequence>MKLSAHFSLEEFTNSSKALSMGVRNDPTPRHLENLKRLAVSMEAVRALFDRPIEITSAYRNPQVNAAVGGVPTSAHALGHAADFHVDGVADLDAAKRVRDSGLKFDQLIYEKNRCVHISFEPRPMRNQVLRQPGGPGSTVYSGLEP</sequence>
<dbReference type="AlphaFoldDB" id="B0SWI0"/>
<dbReference type="STRING" id="366602.Caul_2481"/>